<evidence type="ECO:0000256" key="1">
    <source>
        <dbReference type="SAM" id="MobiDB-lite"/>
    </source>
</evidence>
<dbReference type="SUPFAM" id="SSF53474">
    <property type="entry name" value="alpha/beta-Hydrolases"/>
    <property type="match status" value="1"/>
</dbReference>
<comment type="caution">
    <text evidence="2">The sequence shown here is derived from an EMBL/GenBank/DDBJ whole genome shotgun (WGS) entry which is preliminary data.</text>
</comment>
<dbReference type="RefSeq" id="WP_399611878.1">
    <property type="nucleotide sequence ID" value="NZ_JBITYT010000003.1"/>
</dbReference>
<dbReference type="EMBL" id="JBITYT010000003">
    <property type="protein sequence ID" value="MFI9119142.1"/>
    <property type="molecule type" value="Genomic_DNA"/>
</dbReference>
<dbReference type="InterPro" id="IPR010662">
    <property type="entry name" value="RBBP9/YdeN"/>
</dbReference>
<reference evidence="2 3" key="1">
    <citation type="submission" date="2024-10" db="EMBL/GenBank/DDBJ databases">
        <title>The Natural Products Discovery Center: Release of the First 8490 Sequenced Strains for Exploring Actinobacteria Biosynthetic Diversity.</title>
        <authorList>
            <person name="Kalkreuter E."/>
            <person name="Kautsar S.A."/>
            <person name="Yang D."/>
            <person name="Bader C.D."/>
            <person name="Teijaro C.N."/>
            <person name="Fluegel L."/>
            <person name="Davis C.M."/>
            <person name="Simpson J.R."/>
            <person name="Lauterbach L."/>
            <person name="Steele A.D."/>
            <person name="Gui C."/>
            <person name="Meng S."/>
            <person name="Li G."/>
            <person name="Viehrig K."/>
            <person name="Ye F."/>
            <person name="Su P."/>
            <person name="Kiefer A.F."/>
            <person name="Nichols A."/>
            <person name="Cepeda A.J."/>
            <person name="Yan W."/>
            <person name="Fan B."/>
            <person name="Jiang Y."/>
            <person name="Adhikari A."/>
            <person name="Zheng C.-J."/>
            <person name="Schuster L."/>
            <person name="Cowan T.M."/>
            <person name="Smanski M.J."/>
            <person name="Chevrette M.G."/>
            <person name="De Carvalho L.P.S."/>
            <person name="Shen B."/>
        </authorList>
    </citation>
    <scope>NUCLEOTIDE SEQUENCE [LARGE SCALE GENOMIC DNA]</scope>
    <source>
        <strain evidence="2 3">NPDC053346</strain>
    </source>
</reference>
<proteinExistence type="predicted"/>
<dbReference type="Gene3D" id="3.40.50.1820">
    <property type="entry name" value="alpha/beta hydrolase"/>
    <property type="match status" value="1"/>
</dbReference>
<feature type="compositionally biased region" description="Basic and acidic residues" evidence="1">
    <location>
        <begin position="8"/>
        <end position="21"/>
    </location>
</feature>
<dbReference type="InterPro" id="IPR029058">
    <property type="entry name" value="AB_hydrolase_fold"/>
</dbReference>
<evidence type="ECO:0000313" key="3">
    <source>
        <dbReference type="Proteomes" id="UP001614391"/>
    </source>
</evidence>
<name>A0ABW8CNL2_STRBI</name>
<dbReference type="GO" id="GO:0016787">
    <property type="term" value="F:hydrolase activity"/>
    <property type="evidence" value="ECO:0007669"/>
    <property type="project" value="UniProtKB-KW"/>
</dbReference>
<organism evidence="2 3">
    <name type="scientific">Streptomyces bikiniensis</name>
    <dbReference type="NCBI Taxonomy" id="1896"/>
    <lineage>
        <taxon>Bacteria</taxon>
        <taxon>Bacillati</taxon>
        <taxon>Actinomycetota</taxon>
        <taxon>Actinomycetes</taxon>
        <taxon>Kitasatosporales</taxon>
        <taxon>Streptomycetaceae</taxon>
        <taxon>Streptomyces</taxon>
    </lineage>
</organism>
<accession>A0ABW8CNL2</accession>
<protein>
    <submittedName>
        <fullName evidence="2">RBBP9/YdeN family alpha/beta hydrolase</fullName>
    </submittedName>
</protein>
<keyword evidence="3" id="KW-1185">Reference proteome</keyword>
<keyword evidence="2" id="KW-0378">Hydrolase</keyword>
<feature type="region of interest" description="Disordered" evidence="1">
    <location>
        <begin position="1"/>
        <end position="47"/>
    </location>
</feature>
<dbReference type="Proteomes" id="UP001614391">
    <property type="component" value="Unassembled WGS sequence"/>
</dbReference>
<dbReference type="Pfam" id="PF06821">
    <property type="entry name" value="Ser_hydrolase"/>
    <property type="match status" value="1"/>
</dbReference>
<sequence>MRGLAQTDDPHPLQRRPEPHQTVHTPEAIWTSGAPGTHDHAMTNENGGPAKTFLILHGFQNHRPPGHWQHWLAGRLRERGHEVRYPQLPSPDSPVLAEWLDALEEHGKRPADGEFVVLAHSLSVLLWLRAGGRRPDADRVLLVAPPSPPVTASIPEIAAFADGLDPTETGLAARLVYGDGDPYCPGGADLHYGRPLGLDTDRVPGGEHFTPADGYGDWPSVLEWCEDPSVRLRGR</sequence>
<evidence type="ECO:0000313" key="2">
    <source>
        <dbReference type="EMBL" id="MFI9119142.1"/>
    </source>
</evidence>
<gene>
    <name evidence="2" type="ORF">ACIGW0_07050</name>
</gene>